<evidence type="ECO:0000259" key="2">
    <source>
        <dbReference type="PROSITE" id="PS50943"/>
    </source>
</evidence>
<evidence type="ECO:0000313" key="4">
    <source>
        <dbReference type="Proteomes" id="UP000066995"/>
    </source>
</evidence>
<dbReference type="SUPFAM" id="SSF47413">
    <property type="entry name" value="lambda repressor-like DNA-binding domains"/>
    <property type="match status" value="1"/>
</dbReference>
<keyword evidence="1" id="KW-0175">Coiled coil</keyword>
<evidence type="ECO:0000313" key="3">
    <source>
        <dbReference type="EMBL" id="AHG75558.1"/>
    </source>
</evidence>
<evidence type="ECO:0000256" key="1">
    <source>
        <dbReference type="SAM" id="Coils"/>
    </source>
</evidence>
<dbReference type="Gene3D" id="1.10.260.40">
    <property type="entry name" value="lambda repressor-like DNA-binding domains"/>
    <property type="match status" value="1"/>
</dbReference>
<dbReference type="PROSITE" id="PS50943">
    <property type="entry name" value="HTH_CROC1"/>
    <property type="match status" value="1"/>
</dbReference>
<dbReference type="AlphaFoldDB" id="W0QEA9"/>
<keyword evidence="4" id="KW-1185">Reference proteome</keyword>
<feature type="coiled-coil region" evidence="1">
    <location>
        <begin position="13"/>
        <end position="47"/>
    </location>
</feature>
<dbReference type="Proteomes" id="UP000066995">
    <property type="component" value="Chromosome"/>
</dbReference>
<dbReference type="Pfam" id="PF13443">
    <property type="entry name" value="HTH_26"/>
    <property type="match status" value="1"/>
</dbReference>
<accession>W0QEA9</accession>
<dbReference type="eggNOG" id="ENOG50335G4">
    <property type="taxonomic scope" value="Bacteria"/>
</dbReference>
<sequence length="120" mass="13592">MATKSSKIKYGAKMKISAELQNQINQLNQLRKLALKQEQEEQKLFERNKISELSEFGKQLNAQRKALGIELTTLEMQTGISSSTLKRLFKDPSQVKFQTICTVAETLGFNLCAINTHNSE</sequence>
<proteinExistence type="predicted"/>
<feature type="domain" description="HTH cro/C1-type" evidence="2">
    <location>
        <begin position="60"/>
        <end position="114"/>
    </location>
</feature>
<dbReference type="PATRIC" id="fig|1433287.3.peg.1032"/>
<dbReference type="KEGG" id="mvi:X808_10350"/>
<dbReference type="InterPro" id="IPR001387">
    <property type="entry name" value="Cro/C1-type_HTH"/>
</dbReference>
<protein>
    <submittedName>
        <fullName evidence="3">HTH-type transcriptional regulator</fullName>
    </submittedName>
</protein>
<dbReference type="EMBL" id="CP006943">
    <property type="protein sequence ID" value="AHG75558.1"/>
    <property type="molecule type" value="Genomic_DNA"/>
</dbReference>
<gene>
    <name evidence="3" type="ORF">X808_10350</name>
</gene>
<reference evidence="3 4" key="1">
    <citation type="submission" date="2013-12" db="EMBL/GenBank/DDBJ databases">
        <title>Annotation of the Mannheimia varigena USDA-ARS-USMARC-1296 complete genome.</title>
        <authorList>
            <person name="Harhay G.P."/>
            <person name="Clawson M.L."/>
            <person name="Murray R.W."/>
            <person name="Lubbers B.V."/>
            <person name="Heaton M.P."/>
            <person name="Chitko-Mckown C.G."/>
            <person name="Harhay D.M."/>
            <person name="Smith T.P.L."/>
        </authorList>
    </citation>
    <scope>NUCLEOTIDE SEQUENCE [LARGE SCALE GENOMIC DNA]</scope>
    <source>
        <strain evidence="3 4">USDA-ARS-USMARC-1296</strain>
    </source>
</reference>
<dbReference type="HOGENOM" id="CLU_177105_0_0_6"/>
<dbReference type="GO" id="GO:0003677">
    <property type="term" value="F:DNA binding"/>
    <property type="evidence" value="ECO:0007669"/>
    <property type="project" value="InterPro"/>
</dbReference>
<organism evidence="3 4">
    <name type="scientific">Mannheimia varigena USDA-ARS-USMARC-1296</name>
    <dbReference type="NCBI Taxonomy" id="1433287"/>
    <lineage>
        <taxon>Bacteria</taxon>
        <taxon>Pseudomonadati</taxon>
        <taxon>Pseudomonadota</taxon>
        <taxon>Gammaproteobacteria</taxon>
        <taxon>Pasteurellales</taxon>
        <taxon>Pasteurellaceae</taxon>
        <taxon>Mannheimia</taxon>
    </lineage>
</organism>
<name>W0QEA9_9PAST</name>
<dbReference type="InterPro" id="IPR010982">
    <property type="entry name" value="Lambda_DNA-bd_dom_sf"/>
</dbReference>